<proteinExistence type="predicted"/>
<dbReference type="Pfam" id="PF13398">
    <property type="entry name" value="Peptidase_M50B"/>
    <property type="match status" value="1"/>
</dbReference>
<comment type="caution">
    <text evidence="3">The sequence shown here is derived from an EMBL/GenBank/DDBJ whole genome shotgun (WGS) entry which is preliminary data.</text>
</comment>
<gene>
    <name evidence="3" type="ORF">JETT_3892</name>
</gene>
<evidence type="ECO:0000256" key="2">
    <source>
        <dbReference type="SAM" id="Phobius"/>
    </source>
</evidence>
<feature type="transmembrane region" description="Helical" evidence="2">
    <location>
        <begin position="123"/>
        <end position="140"/>
    </location>
</feature>
<reference evidence="3 4" key="1">
    <citation type="submission" date="2019-04" db="EMBL/GenBank/DDBJ databases">
        <title>Genome of a novel bacterium Candidatus Jettenia ecosi reconstructed from metagenome of an anammox bioreactor.</title>
        <authorList>
            <person name="Mardanov A.V."/>
            <person name="Beletsky A.V."/>
            <person name="Ravin N.V."/>
            <person name="Botchkova E.A."/>
            <person name="Litti Y.V."/>
            <person name="Nozhevnikova A.N."/>
        </authorList>
    </citation>
    <scope>NUCLEOTIDE SEQUENCE [LARGE SCALE GENOMIC DNA]</scope>
    <source>
        <strain evidence="3">J2</strain>
    </source>
</reference>
<dbReference type="Proteomes" id="UP000319783">
    <property type="component" value="Unassembled WGS sequence"/>
</dbReference>
<dbReference type="InterPro" id="IPR049500">
    <property type="entry name" value="Peptidase_M50B-like"/>
</dbReference>
<evidence type="ECO:0000313" key="3">
    <source>
        <dbReference type="EMBL" id="TLD39845.1"/>
    </source>
</evidence>
<sequence>MIAAFLFPGIVVHELSHALLCLATGTTIKELNLFSSNGGGIKYDKPKISGVFDFIITSAPVFGCAFFIFFIPKILSHPIHFSTTFPSESPATLSGFFALIQHLYDAVLANLNTFRNQFQIKNIHHSIFLFAIIIFAVSIAPQKQDIKYLITGFGILSGIFFCLERFGIHLAQNAWWNFCLKELWVITALTISVLIPLLLITLIVMGFGKGYALTFGRKGSGKGTGKGTNKNTKGAGKHDTR</sequence>
<dbReference type="EMBL" id="SULG01000183">
    <property type="protein sequence ID" value="TLD39845.1"/>
    <property type="molecule type" value="Genomic_DNA"/>
</dbReference>
<keyword evidence="2" id="KW-0472">Membrane</keyword>
<dbReference type="AlphaFoldDB" id="A0A533Q5N8"/>
<organism evidence="3 4">
    <name type="scientific">Candidatus Jettenia ecosi</name>
    <dbReference type="NCBI Taxonomy" id="2494326"/>
    <lineage>
        <taxon>Bacteria</taxon>
        <taxon>Pseudomonadati</taxon>
        <taxon>Planctomycetota</taxon>
        <taxon>Candidatus Brocadiia</taxon>
        <taxon>Candidatus Brocadiales</taxon>
        <taxon>Candidatus Brocadiaceae</taxon>
        <taxon>Candidatus Jettenia</taxon>
    </lineage>
</organism>
<protein>
    <submittedName>
        <fullName evidence="3">Uncharacterized protein</fullName>
    </submittedName>
</protein>
<name>A0A533Q5N8_9BACT</name>
<feature type="region of interest" description="Disordered" evidence="1">
    <location>
        <begin position="220"/>
        <end position="241"/>
    </location>
</feature>
<keyword evidence="2" id="KW-0812">Transmembrane</keyword>
<feature type="transmembrane region" description="Helical" evidence="2">
    <location>
        <begin position="183"/>
        <end position="207"/>
    </location>
</feature>
<feature type="transmembrane region" description="Helical" evidence="2">
    <location>
        <begin position="51"/>
        <end position="71"/>
    </location>
</feature>
<accession>A0A533Q5N8</accession>
<keyword evidence="2" id="KW-1133">Transmembrane helix</keyword>
<evidence type="ECO:0000313" key="4">
    <source>
        <dbReference type="Proteomes" id="UP000319783"/>
    </source>
</evidence>
<evidence type="ECO:0000256" key="1">
    <source>
        <dbReference type="SAM" id="MobiDB-lite"/>
    </source>
</evidence>
<feature type="transmembrane region" description="Helical" evidence="2">
    <location>
        <begin position="146"/>
        <end position="163"/>
    </location>
</feature>